<evidence type="ECO:0000256" key="8">
    <source>
        <dbReference type="RuleBase" id="RU000673"/>
    </source>
</evidence>
<comment type="function">
    <text evidence="7">Catalyzes the release of premature peptidyl moieties from peptidyl-tRNA molecules trapped in stalled 50S ribosomal subunits, and thus maintains levels of free tRNAs and 50S ribosomes.</text>
</comment>
<evidence type="ECO:0000256" key="5">
    <source>
        <dbReference type="ARBA" id="ARBA00038063"/>
    </source>
</evidence>
<comment type="catalytic activity">
    <reaction evidence="7 8">
        <text>an N-acyl-L-alpha-aminoacyl-tRNA + H2O = an N-acyl-L-amino acid + a tRNA + H(+)</text>
        <dbReference type="Rhea" id="RHEA:54448"/>
        <dbReference type="Rhea" id="RHEA-COMP:10123"/>
        <dbReference type="Rhea" id="RHEA-COMP:13883"/>
        <dbReference type="ChEBI" id="CHEBI:15377"/>
        <dbReference type="ChEBI" id="CHEBI:15378"/>
        <dbReference type="ChEBI" id="CHEBI:59874"/>
        <dbReference type="ChEBI" id="CHEBI:78442"/>
        <dbReference type="ChEBI" id="CHEBI:138191"/>
        <dbReference type="EC" id="3.1.1.29"/>
    </reaction>
</comment>
<protein>
    <recommendedName>
        <fullName evidence="6 7">Peptidyl-tRNA hydrolase</fullName>
        <shortName evidence="7">Pth</shortName>
        <ecNumber evidence="1 7">3.1.1.29</ecNumber>
    </recommendedName>
</protein>
<evidence type="ECO:0000256" key="2">
    <source>
        <dbReference type="ARBA" id="ARBA00022555"/>
    </source>
</evidence>
<feature type="binding site" evidence="7">
    <location>
        <position position="112"/>
    </location>
    <ligand>
        <name>tRNA</name>
        <dbReference type="ChEBI" id="CHEBI:17843"/>
    </ligand>
</feature>
<dbReference type="GO" id="GO:0000049">
    <property type="term" value="F:tRNA binding"/>
    <property type="evidence" value="ECO:0007669"/>
    <property type="project" value="UniProtKB-UniRule"/>
</dbReference>
<feature type="active site" description="Proton acceptor" evidence="7">
    <location>
        <position position="20"/>
    </location>
</feature>
<dbReference type="AlphaFoldDB" id="A0A437PW54"/>
<dbReference type="Pfam" id="PF01195">
    <property type="entry name" value="Pept_tRNA_hydro"/>
    <property type="match status" value="1"/>
</dbReference>
<comment type="subcellular location">
    <subcellularLocation>
        <location evidence="7">Cytoplasm</location>
    </subcellularLocation>
</comment>
<dbReference type="EMBL" id="SACY01000001">
    <property type="protein sequence ID" value="RVU26470.1"/>
    <property type="molecule type" value="Genomic_DNA"/>
</dbReference>
<dbReference type="EC" id="3.1.1.29" evidence="1 7"/>
<dbReference type="GO" id="GO:0072344">
    <property type="term" value="P:rescue of stalled ribosome"/>
    <property type="evidence" value="ECO:0007669"/>
    <property type="project" value="UniProtKB-UniRule"/>
</dbReference>
<dbReference type="InterPro" id="IPR001328">
    <property type="entry name" value="Pept_tRNA_hydro"/>
</dbReference>
<dbReference type="InterPro" id="IPR036416">
    <property type="entry name" value="Pept_tRNA_hydro_sf"/>
</dbReference>
<gene>
    <name evidence="7" type="primary">pth</name>
    <name evidence="10" type="ORF">EOJ36_00290</name>
</gene>
<dbReference type="PROSITE" id="PS01195">
    <property type="entry name" value="PEPT_TRNA_HYDROL_1"/>
    <property type="match status" value="1"/>
</dbReference>
<dbReference type="FunFam" id="3.40.50.1470:FF:000001">
    <property type="entry name" value="Peptidyl-tRNA hydrolase"/>
    <property type="match status" value="1"/>
</dbReference>
<accession>A0A437PW54</accession>
<reference evidence="10 11" key="1">
    <citation type="submission" date="2019-01" db="EMBL/GenBank/DDBJ databases">
        <authorList>
            <person name="Chen W.-M."/>
        </authorList>
    </citation>
    <scope>NUCLEOTIDE SEQUENCE [LARGE SCALE GENOMIC DNA]</scope>
    <source>
        <strain evidence="10 11">FSY-15</strain>
    </source>
</reference>
<keyword evidence="7" id="KW-0963">Cytoplasm</keyword>
<dbReference type="PANTHER" id="PTHR17224:SF1">
    <property type="entry name" value="PEPTIDYL-TRNA HYDROLASE"/>
    <property type="match status" value="1"/>
</dbReference>
<dbReference type="HAMAP" id="MF_00083">
    <property type="entry name" value="Pept_tRNA_hydro_bact"/>
    <property type="match status" value="1"/>
</dbReference>
<keyword evidence="4 7" id="KW-0694">RNA-binding</keyword>
<dbReference type="PROSITE" id="PS01196">
    <property type="entry name" value="PEPT_TRNA_HYDROL_2"/>
    <property type="match status" value="1"/>
</dbReference>
<feature type="site" description="Discriminates between blocked and unblocked aminoacyl-tRNA" evidence="7">
    <location>
        <position position="10"/>
    </location>
</feature>
<feature type="binding site" evidence="7">
    <location>
        <position position="66"/>
    </location>
    <ligand>
        <name>tRNA</name>
        <dbReference type="ChEBI" id="CHEBI:17843"/>
    </ligand>
</feature>
<comment type="function">
    <text evidence="7">Hydrolyzes ribosome-free peptidyl-tRNAs (with 1 or more amino acids incorporated), which drop off the ribosome during protein synthesis, or as a result of ribosome stalling.</text>
</comment>
<proteinExistence type="inferred from homology"/>
<keyword evidence="2 7" id="KW-0820">tRNA-binding</keyword>
<dbReference type="GO" id="GO:0006515">
    <property type="term" value="P:protein quality control for misfolded or incompletely synthesized proteins"/>
    <property type="evidence" value="ECO:0007669"/>
    <property type="project" value="UniProtKB-UniRule"/>
</dbReference>
<dbReference type="Proteomes" id="UP000282832">
    <property type="component" value="Unassembled WGS sequence"/>
</dbReference>
<dbReference type="SUPFAM" id="SSF53178">
    <property type="entry name" value="Peptidyl-tRNA hydrolase-like"/>
    <property type="match status" value="1"/>
</dbReference>
<evidence type="ECO:0000256" key="7">
    <source>
        <dbReference type="HAMAP-Rule" id="MF_00083"/>
    </source>
</evidence>
<comment type="similarity">
    <text evidence="5 7 9">Belongs to the PTH family.</text>
</comment>
<name>A0A437PW54_9BACT</name>
<evidence type="ECO:0000313" key="11">
    <source>
        <dbReference type="Proteomes" id="UP000282832"/>
    </source>
</evidence>
<keyword evidence="3 7" id="KW-0378">Hydrolase</keyword>
<evidence type="ECO:0000313" key="10">
    <source>
        <dbReference type="EMBL" id="RVU26470.1"/>
    </source>
</evidence>
<dbReference type="CDD" id="cd00462">
    <property type="entry name" value="PTH"/>
    <property type="match status" value="1"/>
</dbReference>
<evidence type="ECO:0000256" key="4">
    <source>
        <dbReference type="ARBA" id="ARBA00022884"/>
    </source>
</evidence>
<evidence type="ECO:0000256" key="6">
    <source>
        <dbReference type="ARBA" id="ARBA00050038"/>
    </source>
</evidence>
<sequence length="186" mass="21144">MNYLIVGLGNIGPEYLFTRHNIGFMALDYLAKFKEIQFKVDRLGSVSSFKLKGHTIHLLKPSTFMNLSGKALNYWMQQLKIPKEQVLILVDDLALPFETLRLKPKGSSGGHNGLKNIEAVLGTQDYPRLRMGIGDQFAKGKQIDYVLGNFSDKEIELLPFILDKTILFIETFCLEGIQQTMNKFNQ</sequence>
<evidence type="ECO:0000256" key="1">
    <source>
        <dbReference type="ARBA" id="ARBA00013260"/>
    </source>
</evidence>
<evidence type="ECO:0000256" key="9">
    <source>
        <dbReference type="RuleBase" id="RU004320"/>
    </source>
</evidence>
<dbReference type="InterPro" id="IPR018171">
    <property type="entry name" value="Pept_tRNA_hydro_CS"/>
</dbReference>
<comment type="subunit">
    <text evidence="7">Monomer.</text>
</comment>
<comment type="caution">
    <text evidence="10">The sequence shown here is derived from an EMBL/GenBank/DDBJ whole genome shotgun (WGS) entry which is preliminary data.</text>
</comment>
<organism evidence="10 11">
    <name type="scientific">Sandaracinomonas limnophila</name>
    <dbReference type="NCBI Taxonomy" id="1862386"/>
    <lineage>
        <taxon>Bacteria</taxon>
        <taxon>Pseudomonadati</taxon>
        <taxon>Bacteroidota</taxon>
        <taxon>Cytophagia</taxon>
        <taxon>Cytophagales</taxon>
        <taxon>Flectobacillaceae</taxon>
        <taxon>Sandaracinomonas</taxon>
    </lineage>
</organism>
<dbReference type="GO" id="GO:0005737">
    <property type="term" value="C:cytoplasm"/>
    <property type="evidence" value="ECO:0007669"/>
    <property type="project" value="UniProtKB-SubCell"/>
</dbReference>
<feature type="site" description="Stabilizes the basic form of H active site to accept a proton" evidence="7">
    <location>
        <position position="91"/>
    </location>
</feature>
<dbReference type="GO" id="GO:0004045">
    <property type="term" value="F:peptidyl-tRNA hydrolase activity"/>
    <property type="evidence" value="ECO:0007669"/>
    <property type="project" value="UniProtKB-UniRule"/>
</dbReference>
<feature type="binding site" evidence="7">
    <location>
        <position position="64"/>
    </location>
    <ligand>
        <name>tRNA</name>
        <dbReference type="ChEBI" id="CHEBI:17843"/>
    </ligand>
</feature>
<dbReference type="OrthoDB" id="9800507at2"/>
<dbReference type="PANTHER" id="PTHR17224">
    <property type="entry name" value="PEPTIDYL-TRNA HYDROLASE"/>
    <property type="match status" value="1"/>
</dbReference>
<keyword evidence="11" id="KW-1185">Reference proteome</keyword>
<evidence type="ECO:0000256" key="3">
    <source>
        <dbReference type="ARBA" id="ARBA00022801"/>
    </source>
</evidence>
<feature type="binding site" evidence="7">
    <location>
        <position position="15"/>
    </location>
    <ligand>
        <name>tRNA</name>
        <dbReference type="ChEBI" id="CHEBI:17843"/>
    </ligand>
</feature>
<dbReference type="Gene3D" id="3.40.50.1470">
    <property type="entry name" value="Peptidyl-tRNA hydrolase"/>
    <property type="match status" value="1"/>
</dbReference>
<dbReference type="NCBIfam" id="TIGR00447">
    <property type="entry name" value="pth"/>
    <property type="match status" value="1"/>
</dbReference>
<dbReference type="RefSeq" id="WP_127802023.1">
    <property type="nucleotide sequence ID" value="NZ_SACY01000001.1"/>
</dbReference>